<dbReference type="Pfam" id="PF00344">
    <property type="entry name" value="SecY"/>
    <property type="match status" value="1"/>
</dbReference>
<keyword evidence="2" id="KW-0472">Membrane</keyword>
<feature type="non-terminal residue" evidence="4">
    <location>
        <position position="201"/>
    </location>
</feature>
<feature type="compositionally biased region" description="Low complexity" evidence="1">
    <location>
        <begin position="186"/>
        <end position="201"/>
    </location>
</feature>
<dbReference type="Proteomes" id="UP001054857">
    <property type="component" value="Unassembled WGS sequence"/>
</dbReference>
<accession>A0AAD3DRB8</accession>
<dbReference type="SUPFAM" id="SSF103491">
    <property type="entry name" value="Preprotein translocase SecY subunit"/>
    <property type="match status" value="1"/>
</dbReference>
<feature type="signal peptide" evidence="3">
    <location>
        <begin position="1"/>
        <end position="15"/>
    </location>
</feature>
<evidence type="ECO:0000313" key="4">
    <source>
        <dbReference type="EMBL" id="GFR45542.1"/>
    </source>
</evidence>
<feature type="region of interest" description="Disordered" evidence="1">
    <location>
        <begin position="154"/>
        <end position="201"/>
    </location>
</feature>
<dbReference type="AlphaFoldDB" id="A0AAD3DRB8"/>
<dbReference type="GO" id="GO:0015031">
    <property type="term" value="P:protein transport"/>
    <property type="evidence" value="ECO:0007669"/>
    <property type="project" value="InterPro"/>
</dbReference>
<dbReference type="GO" id="GO:0016020">
    <property type="term" value="C:membrane"/>
    <property type="evidence" value="ECO:0007669"/>
    <property type="project" value="InterPro"/>
</dbReference>
<proteinExistence type="predicted"/>
<dbReference type="InterPro" id="IPR023201">
    <property type="entry name" value="SecY_dom_sf"/>
</dbReference>
<evidence type="ECO:0000256" key="3">
    <source>
        <dbReference type="SAM" id="SignalP"/>
    </source>
</evidence>
<sequence>WMALGFAVYLALLRALQLRPAALCGGGGPFVPLTGLALVAGSAVTQMCAATISAAGLGNGSSLVICANIMSDYASTLHTVASALSARLLSPLTLLAVLGGYLGLVAACTALTAAELRLPLVHYAASAPPPPHGDGGGGGGGGMQDLIAQARLLSQRKSSERMRQRGGAGAGGGAAAAAAGGGGSGSPAAAAAAAASSSGSH</sequence>
<evidence type="ECO:0000313" key="5">
    <source>
        <dbReference type="Proteomes" id="UP001054857"/>
    </source>
</evidence>
<organism evidence="4 5">
    <name type="scientific">Astrephomene gubernaculifera</name>
    <dbReference type="NCBI Taxonomy" id="47775"/>
    <lineage>
        <taxon>Eukaryota</taxon>
        <taxon>Viridiplantae</taxon>
        <taxon>Chlorophyta</taxon>
        <taxon>core chlorophytes</taxon>
        <taxon>Chlorophyceae</taxon>
        <taxon>CS clade</taxon>
        <taxon>Chlamydomonadales</taxon>
        <taxon>Astrephomenaceae</taxon>
        <taxon>Astrephomene</taxon>
    </lineage>
</organism>
<comment type="caution">
    <text evidence="4">The sequence shown here is derived from an EMBL/GenBank/DDBJ whole genome shotgun (WGS) entry which is preliminary data.</text>
</comment>
<name>A0AAD3DRB8_9CHLO</name>
<dbReference type="EMBL" id="BMAR01000010">
    <property type="protein sequence ID" value="GFR45542.1"/>
    <property type="molecule type" value="Genomic_DNA"/>
</dbReference>
<keyword evidence="2" id="KW-1133">Transmembrane helix</keyword>
<evidence type="ECO:0000256" key="2">
    <source>
        <dbReference type="SAM" id="Phobius"/>
    </source>
</evidence>
<protein>
    <submittedName>
        <fullName evidence="4">Uncharacterized protein</fullName>
    </submittedName>
</protein>
<reference evidence="4 5" key="1">
    <citation type="journal article" date="2021" name="Sci. Rep.">
        <title>Genome sequencing of the multicellular alga Astrephomene provides insights into convergent evolution of germ-soma differentiation.</title>
        <authorList>
            <person name="Yamashita S."/>
            <person name="Yamamoto K."/>
            <person name="Matsuzaki R."/>
            <person name="Suzuki S."/>
            <person name="Yamaguchi H."/>
            <person name="Hirooka S."/>
            <person name="Minakuchi Y."/>
            <person name="Miyagishima S."/>
            <person name="Kawachi M."/>
            <person name="Toyoda A."/>
            <person name="Nozaki H."/>
        </authorList>
    </citation>
    <scope>NUCLEOTIDE SEQUENCE [LARGE SCALE GENOMIC DNA]</scope>
    <source>
        <strain evidence="4 5">NIES-4017</strain>
    </source>
</reference>
<feature type="transmembrane region" description="Helical" evidence="2">
    <location>
        <begin position="92"/>
        <end position="114"/>
    </location>
</feature>
<keyword evidence="3" id="KW-0732">Signal</keyword>
<gene>
    <name evidence="4" type="ORF">Agub_g6935</name>
</gene>
<keyword evidence="5" id="KW-1185">Reference proteome</keyword>
<keyword evidence="2" id="KW-0812">Transmembrane</keyword>
<feature type="non-terminal residue" evidence="4">
    <location>
        <position position="1"/>
    </location>
</feature>
<feature type="compositionally biased region" description="Gly residues" evidence="1">
    <location>
        <begin position="166"/>
        <end position="185"/>
    </location>
</feature>
<feature type="chain" id="PRO_5042171944" evidence="3">
    <location>
        <begin position="16"/>
        <end position="201"/>
    </location>
</feature>
<dbReference type="InterPro" id="IPR002208">
    <property type="entry name" value="SecY/SEC61-alpha"/>
</dbReference>
<dbReference type="Gene3D" id="1.10.3370.10">
    <property type="entry name" value="SecY subunit domain"/>
    <property type="match status" value="1"/>
</dbReference>
<evidence type="ECO:0000256" key="1">
    <source>
        <dbReference type="SAM" id="MobiDB-lite"/>
    </source>
</evidence>